<dbReference type="PANTHER" id="PTHR39945:SF1">
    <property type="entry name" value="FI14129P"/>
    <property type="match status" value="1"/>
</dbReference>
<protein>
    <submittedName>
        <fullName evidence="2">Uncharacterized protein</fullName>
    </submittedName>
</protein>
<evidence type="ECO:0000256" key="1">
    <source>
        <dbReference type="SAM" id="Phobius"/>
    </source>
</evidence>
<name>A0ABP1QE95_9HEXA</name>
<keyword evidence="1" id="KW-1133">Transmembrane helix</keyword>
<sequence>MSCPHCENNFSLSEASSNQNLLSSEESEYALEAVLASDLYYPLCLQMEFRVMTVAVMAIVTMTTFLALVQESDARPSRSTVGEGWPEYMNLFHRGDPQRRASNECDNSSAVRELCQRCAKATKSKWAYPLCCEEEEDTRRFCVNFLNFGISKSNNLVDS</sequence>
<dbReference type="Proteomes" id="UP001642540">
    <property type="component" value="Unassembled WGS sequence"/>
</dbReference>
<evidence type="ECO:0000313" key="3">
    <source>
        <dbReference type="Proteomes" id="UP001642540"/>
    </source>
</evidence>
<feature type="transmembrane region" description="Helical" evidence="1">
    <location>
        <begin position="49"/>
        <end position="69"/>
    </location>
</feature>
<reference evidence="2 3" key="1">
    <citation type="submission" date="2024-08" db="EMBL/GenBank/DDBJ databases">
        <authorList>
            <person name="Cucini C."/>
            <person name="Frati F."/>
        </authorList>
    </citation>
    <scope>NUCLEOTIDE SEQUENCE [LARGE SCALE GENOMIC DNA]</scope>
</reference>
<accession>A0ABP1QE95</accession>
<comment type="caution">
    <text evidence="2">The sequence shown here is derived from an EMBL/GenBank/DDBJ whole genome shotgun (WGS) entry which is preliminary data.</text>
</comment>
<organism evidence="2 3">
    <name type="scientific">Orchesella dallaii</name>
    <dbReference type="NCBI Taxonomy" id="48710"/>
    <lineage>
        <taxon>Eukaryota</taxon>
        <taxon>Metazoa</taxon>
        <taxon>Ecdysozoa</taxon>
        <taxon>Arthropoda</taxon>
        <taxon>Hexapoda</taxon>
        <taxon>Collembola</taxon>
        <taxon>Entomobryomorpha</taxon>
        <taxon>Entomobryoidea</taxon>
        <taxon>Orchesellidae</taxon>
        <taxon>Orchesellinae</taxon>
        <taxon>Orchesella</taxon>
    </lineage>
</organism>
<keyword evidence="1" id="KW-0812">Transmembrane</keyword>
<evidence type="ECO:0000313" key="2">
    <source>
        <dbReference type="EMBL" id="CAL8099833.1"/>
    </source>
</evidence>
<dbReference type="PANTHER" id="PTHR39945">
    <property type="entry name" value="FI14129P"/>
    <property type="match status" value="1"/>
</dbReference>
<keyword evidence="1" id="KW-0472">Membrane</keyword>
<proteinExistence type="predicted"/>
<keyword evidence="3" id="KW-1185">Reference proteome</keyword>
<gene>
    <name evidence="2" type="ORF">ODALV1_LOCUS10359</name>
</gene>
<dbReference type="EMBL" id="CAXLJM020000032">
    <property type="protein sequence ID" value="CAL8099833.1"/>
    <property type="molecule type" value="Genomic_DNA"/>
</dbReference>